<dbReference type="AlphaFoldDB" id="A0A7S2NHJ7"/>
<accession>A0A7S2NHJ7</accession>
<name>A0A7S2NHJ7_9EUKA</name>
<feature type="compositionally biased region" description="Basic and acidic residues" evidence="1">
    <location>
        <begin position="183"/>
        <end position="193"/>
    </location>
</feature>
<evidence type="ECO:0000256" key="1">
    <source>
        <dbReference type="SAM" id="MobiDB-lite"/>
    </source>
</evidence>
<gene>
    <name evidence="2" type="ORF">CBRE1094_LOCUS41740</name>
</gene>
<sequence length="233" mass="25037">MASGQSKAKNNVDGKACLVCGAFQCTSWWFCHDNNGNRRWCCAKGGKRADGSAVASAGHTKRCEPLKGGERRRESGTTWTVWLPWGEVTEEVRNGSLMNERAGRTMDAETRDLLTSPASGPSGSGRSAGEKACRSATRKAAPTLPRSNELVVPSPSSQPRSSARLAAVASGQSHRAKKRRARRETGTDFRDVEAGCDDDDDEQDDDETGGDTGDVDGLLNDEPMEEDSIAAFR</sequence>
<feature type="region of interest" description="Disordered" evidence="1">
    <location>
        <begin position="94"/>
        <end position="233"/>
    </location>
</feature>
<feature type="compositionally biased region" description="Acidic residues" evidence="1">
    <location>
        <begin position="222"/>
        <end position="233"/>
    </location>
</feature>
<protein>
    <submittedName>
        <fullName evidence="2">Uncharacterized protein</fullName>
    </submittedName>
</protein>
<feature type="compositionally biased region" description="Acidic residues" evidence="1">
    <location>
        <begin position="194"/>
        <end position="209"/>
    </location>
</feature>
<reference evidence="2" key="1">
    <citation type="submission" date="2021-01" db="EMBL/GenBank/DDBJ databases">
        <authorList>
            <person name="Corre E."/>
            <person name="Pelletier E."/>
            <person name="Niang G."/>
            <person name="Scheremetjew M."/>
            <person name="Finn R."/>
            <person name="Kale V."/>
            <person name="Holt S."/>
            <person name="Cochrane G."/>
            <person name="Meng A."/>
            <person name="Brown T."/>
            <person name="Cohen L."/>
        </authorList>
    </citation>
    <scope>NUCLEOTIDE SEQUENCE</scope>
    <source>
        <strain evidence="2">UTEX LB 985</strain>
    </source>
</reference>
<feature type="compositionally biased region" description="Low complexity" evidence="1">
    <location>
        <begin position="116"/>
        <end position="127"/>
    </location>
</feature>
<dbReference type="EMBL" id="HBGU01076566">
    <property type="protein sequence ID" value="CAD9541651.1"/>
    <property type="molecule type" value="Transcribed_RNA"/>
</dbReference>
<evidence type="ECO:0000313" key="2">
    <source>
        <dbReference type="EMBL" id="CAD9541651.1"/>
    </source>
</evidence>
<proteinExistence type="predicted"/>
<organism evidence="2">
    <name type="scientific">Haptolina brevifila</name>
    <dbReference type="NCBI Taxonomy" id="156173"/>
    <lineage>
        <taxon>Eukaryota</taxon>
        <taxon>Haptista</taxon>
        <taxon>Haptophyta</taxon>
        <taxon>Prymnesiophyceae</taxon>
        <taxon>Prymnesiales</taxon>
        <taxon>Prymnesiaceae</taxon>
        <taxon>Haptolina</taxon>
    </lineage>
</organism>
<feature type="compositionally biased region" description="Low complexity" evidence="1">
    <location>
        <begin position="150"/>
        <end position="167"/>
    </location>
</feature>
<feature type="compositionally biased region" description="Basic and acidic residues" evidence="1">
    <location>
        <begin position="101"/>
        <end position="112"/>
    </location>
</feature>